<protein>
    <submittedName>
        <fullName evidence="1">Uncharacterized protein</fullName>
    </submittedName>
</protein>
<organism evidence="1 2">
    <name type="scientific">Tritrichomonas musculus</name>
    <dbReference type="NCBI Taxonomy" id="1915356"/>
    <lineage>
        <taxon>Eukaryota</taxon>
        <taxon>Metamonada</taxon>
        <taxon>Parabasalia</taxon>
        <taxon>Tritrichomonadida</taxon>
        <taxon>Tritrichomonadidae</taxon>
        <taxon>Tritrichomonas</taxon>
    </lineage>
</organism>
<keyword evidence="2" id="KW-1185">Reference proteome</keyword>
<name>A0ABR2GP91_9EUKA</name>
<proteinExistence type="predicted"/>
<evidence type="ECO:0000313" key="1">
    <source>
        <dbReference type="EMBL" id="KAK8835732.1"/>
    </source>
</evidence>
<reference evidence="1 2" key="1">
    <citation type="submission" date="2024-04" db="EMBL/GenBank/DDBJ databases">
        <title>Tritrichomonas musculus Genome.</title>
        <authorList>
            <person name="Alves-Ferreira E."/>
            <person name="Grigg M."/>
            <person name="Lorenzi H."/>
            <person name="Galac M."/>
        </authorList>
    </citation>
    <scope>NUCLEOTIDE SEQUENCE [LARGE SCALE GENOMIC DNA]</scope>
    <source>
        <strain evidence="1 2">EAF2021</strain>
    </source>
</reference>
<gene>
    <name evidence="1" type="ORF">M9Y10_040551</name>
</gene>
<evidence type="ECO:0000313" key="2">
    <source>
        <dbReference type="Proteomes" id="UP001470230"/>
    </source>
</evidence>
<sequence length="208" mass="24816">MNKKKEITFLYVKNNQINQTSITAQTRRIRNKTNIKIRDLGNKYLVIKSLFEQLSIKRDTLYLFGKKLEEEYKETKKGIHLQNQIKRMKEALYCWYAEYFFTELCQFNSSLLKRLTLFTNSSKVLNSLSKLQLKMIKRINRNINNMKEQENEDNLQNLTDNAVFNEIITNQEIDNFEFSNINMENTNEKNSTSASNNNMFDFDKLLNF</sequence>
<dbReference type="Proteomes" id="UP001470230">
    <property type="component" value="Unassembled WGS sequence"/>
</dbReference>
<accession>A0ABR2GP91</accession>
<comment type="caution">
    <text evidence="1">The sequence shown here is derived from an EMBL/GenBank/DDBJ whole genome shotgun (WGS) entry which is preliminary data.</text>
</comment>
<dbReference type="EMBL" id="JAPFFF010000075">
    <property type="protein sequence ID" value="KAK8835732.1"/>
    <property type="molecule type" value="Genomic_DNA"/>
</dbReference>